<dbReference type="GO" id="GO:0003924">
    <property type="term" value="F:GTPase activity"/>
    <property type="evidence" value="ECO:0007669"/>
    <property type="project" value="InterPro"/>
</dbReference>
<dbReference type="InterPro" id="IPR000375">
    <property type="entry name" value="Dynamin_stalk"/>
</dbReference>
<dbReference type="InterPro" id="IPR020850">
    <property type="entry name" value="GED_dom"/>
</dbReference>
<dbReference type="GO" id="GO:0031623">
    <property type="term" value="P:receptor internalization"/>
    <property type="evidence" value="ECO:0007669"/>
    <property type="project" value="TreeGrafter"/>
</dbReference>
<evidence type="ECO:0000256" key="2">
    <source>
        <dbReference type="ARBA" id="ARBA00022490"/>
    </source>
</evidence>
<dbReference type="FunFam" id="3.40.50.300:FF:000621">
    <property type="entry name" value="Interferon-induced GTP-binding protein Mx1"/>
    <property type="match status" value="1"/>
</dbReference>
<dbReference type="GeneTree" id="ENSGT00940000155686"/>
<dbReference type="PANTHER" id="PTHR11566:SF225">
    <property type="entry name" value="INTERFERON-INDUCED GTP-BINDING PROTEIN MX-RELATED"/>
    <property type="match status" value="1"/>
</dbReference>
<evidence type="ECO:0000259" key="8">
    <source>
        <dbReference type="PROSITE" id="PS51718"/>
    </source>
</evidence>
<dbReference type="STRING" id="1676925.ENSPKIP00000030649"/>
<organism evidence="9 10">
    <name type="scientific">Paramormyrops kingsleyae</name>
    <dbReference type="NCBI Taxonomy" id="1676925"/>
    <lineage>
        <taxon>Eukaryota</taxon>
        <taxon>Metazoa</taxon>
        <taxon>Chordata</taxon>
        <taxon>Craniata</taxon>
        <taxon>Vertebrata</taxon>
        <taxon>Euteleostomi</taxon>
        <taxon>Actinopterygii</taxon>
        <taxon>Neopterygii</taxon>
        <taxon>Teleostei</taxon>
        <taxon>Osteoglossocephala</taxon>
        <taxon>Osteoglossomorpha</taxon>
        <taxon>Osteoglossiformes</taxon>
        <taxon>Mormyridae</taxon>
        <taxon>Paramormyrops</taxon>
    </lineage>
</organism>
<evidence type="ECO:0000256" key="6">
    <source>
        <dbReference type="SAM" id="MobiDB-lite"/>
    </source>
</evidence>
<evidence type="ECO:0000256" key="4">
    <source>
        <dbReference type="ARBA" id="ARBA00023134"/>
    </source>
</evidence>
<dbReference type="AlphaFoldDB" id="A0A3B3SIS3"/>
<comment type="similarity">
    <text evidence="5">Belongs to the TRAFAC class dynamin-like GTPase superfamily. Dynamin/Fzo/YdjA family.</text>
</comment>
<dbReference type="Gene3D" id="1.20.120.1240">
    <property type="entry name" value="Dynamin, middle domain"/>
    <property type="match status" value="1"/>
</dbReference>
<dbReference type="InterPro" id="IPR027417">
    <property type="entry name" value="P-loop_NTPase"/>
</dbReference>
<dbReference type="Proteomes" id="UP000261540">
    <property type="component" value="Unplaced"/>
</dbReference>
<dbReference type="GO" id="GO:0098793">
    <property type="term" value="C:presynapse"/>
    <property type="evidence" value="ECO:0007669"/>
    <property type="project" value="GOC"/>
</dbReference>
<reference evidence="9" key="1">
    <citation type="submission" date="2025-08" db="UniProtKB">
        <authorList>
            <consortium name="Ensembl"/>
        </authorList>
    </citation>
    <scope>IDENTIFICATION</scope>
</reference>
<dbReference type="GO" id="GO:0008017">
    <property type="term" value="F:microtubule binding"/>
    <property type="evidence" value="ECO:0007669"/>
    <property type="project" value="TreeGrafter"/>
</dbReference>
<dbReference type="SUPFAM" id="SSF52540">
    <property type="entry name" value="P-loop containing nucleoside triphosphate hydrolases"/>
    <property type="match status" value="1"/>
</dbReference>
<comment type="subcellular location">
    <subcellularLocation>
        <location evidence="1">Cytoplasm</location>
    </subcellularLocation>
</comment>
<evidence type="ECO:0000256" key="3">
    <source>
        <dbReference type="ARBA" id="ARBA00022741"/>
    </source>
</evidence>
<feature type="domain" description="GED" evidence="7">
    <location>
        <begin position="609"/>
        <end position="695"/>
    </location>
</feature>
<dbReference type="InterPro" id="IPR003130">
    <property type="entry name" value="GED"/>
</dbReference>
<dbReference type="GO" id="GO:0005634">
    <property type="term" value="C:nucleus"/>
    <property type="evidence" value="ECO:0007669"/>
    <property type="project" value="TreeGrafter"/>
</dbReference>
<feature type="domain" description="Dynamin-type G" evidence="8">
    <location>
        <begin position="106"/>
        <end position="379"/>
    </location>
</feature>
<feature type="compositionally biased region" description="Acidic residues" evidence="6">
    <location>
        <begin position="57"/>
        <end position="66"/>
    </location>
</feature>
<dbReference type="InterPro" id="IPR001401">
    <property type="entry name" value="Dynamin_GTPase"/>
</dbReference>
<dbReference type="PROSITE" id="PS00410">
    <property type="entry name" value="G_DYNAMIN_1"/>
    <property type="match status" value="1"/>
</dbReference>
<evidence type="ECO:0000259" key="7">
    <source>
        <dbReference type="PROSITE" id="PS51388"/>
    </source>
</evidence>
<dbReference type="GO" id="GO:0051607">
    <property type="term" value="P:defense response to virus"/>
    <property type="evidence" value="ECO:0007669"/>
    <property type="project" value="TreeGrafter"/>
</dbReference>
<feature type="compositionally biased region" description="Basic and acidic residues" evidence="6">
    <location>
        <begin position="38"/>
        <end position="47"/>
    </location>
</feature>
<sequence>MEKRNLPDSMQLVSVSFNLRPLYLSSTHPGSLSPSLSHDMEPAKLEESGSLSSALSDDLEPGELEETAASPKSCGVTNILNEQYEQKVRPCIDLIDSLRSLGVEQDLALPAIAVIGDQSSGKSSVLEALSGVALPRGSGIVTRCPLELKMKKIKAEDKWYGKIKYGLEEKEIEDPSEVELFIRKAQDQIAGVGVGISQELISLEISSPDVPDLTLIDLPGIARVAVKGQPDDIGEQIKNLIKKFITKQETINLVVVPCNVDIATTEALKMAQEVDPHGERTLGILTKPDLVDKGTEETVVQIILNEVIHLAKGYMIVKCRGQKDIIDNVSLTEALDKEKAFFEGHSHFDILYKEGYASIPHLAEKLTLELVQHIEKSLPQLDDQIEIKIAEIQTELEKYGKGPPRDAAERKVFLIDKLTEFTRDIINLSTGEDLKNGKKFKLLSTLRAEFEKWKKHLDKSGVKFNIRIEAEMKEYETMYRGRELPGFVNYKTFEMLMKEQISQLEEPAVKKLKEISDIVRKAFVEVSQQNFTGYPNLLKIAKTKIEAIKQSKAGTTESMVRTQFKMEMIVYTQDSTYGHSLQEEKGEEEKENARRGINPVHRQNTETTLHEMVRHLKSYYRIASQRLADQIPLVIRYQILQEAALQLQREMIQLLQEKDNEDHLLKEEYDIGTKRNNLVSRLNRLMQAQSRVLSF</sequence>
<dbReference type="InterPro" id="IPR022812">
    <property type="entry name" value="Dynamin"/>
</dbReference>
<evidence type="ECO:0000256" key="5">
    <source>
        <dbReference type="RuleBase" id="RU003932"/>
    </source>
</evidence>
<keyword evidence="2" id="KW-0963">Cytoplasm</keyword>
<dbReference type="PRINTS" id="PR00195">
    <property type="entry name" value="DYNAMIN"/>
</dbReference>
<dbReference type="PROSITE" id="PS51718">
    <property type="entry name" value="G_DYNAMIN_2"/>
    <property type="match status" value="1"/>
</dbReference>
<evidence type="ECO:0000256" key="1">
    <source>
        <dbReference type="ARBA" id="ARBA00004496"/>
    </source>
</evidence>
<dbReference type="GO" id="GO:0016185">
    <property type="term" value="P:synaptic vesicle budding from presynaptic endocytic zone membrane"/>
    <property type="evidence" value="ECO:0007669"/>
    <property type="project" value="TreeGrafter"/>
</dbReference>
<protein>
    <submittedName>
        <fullName evidence="9">Interferon-induced GTP-binding protein Mx3-like</fullName>
    </submittedName>
</protein>
<dbReference type="FunFam" id="1.20.120.1240:FF:000007">
    <property type="entry name" value="Interferon-induced GTP-binding protein Mx1"/>
    <property type="match status" value="1"/>
</dbReference>
<dbReference type="Pfam" id="PF00350">
    <property type="entry name" value="Dynamin_N"/>
    <property type="match status" value="1"/>
</dbReference>
<dbReference type="PANTHER" id="PTHR11566">
    <property type="entry name" value="DYNAMIN"/>
    <property type="match status" value="1"/>
</dbReference>
<dbReference type="Pfam" id="PF01031">
    <property type="entry name" value="Dynamin_M"/>
    <property type="match status" value="1"/>
</dbReference>
<dbReference type="OrthoDB" id="5061070at2759"/>
<feature type="region of interest" description="Disordered" evidence="6">
    <location>
        <begin position="28"/>
        <end position="71"/>
    </location>
</feature>
<accession>A0A3B3SIS3</accession>
<dbReference type="Pfam" id="PF02212">
    <property type="entry name" value="GED"/>
    <property type="match status" value="1"/>
</dbReference>
<dbReference type="Ensembl" id="ENSPKIT00000011472.1">
    <property type="protein sequence ID" value="ENSPKIP00000030649.1"/>
    <property type="gene ID" value="ENSPKIG00000011430.1"/>
</dbReference>
<dbReference type="InterPro" id="IPR045063">
    <property type="entry name" value="Dynamin_N"/>
</dbReference>
<dbReference type="GO" id="GO:0005737">
    <property type="term" value="C:cytoplasm"/>
    <property type="evidence" value="ECO:0007669"/>
    <property type="project" value="UniProtKB-SubCell"/>
</dbReference>
<keyword evidence="10" id="KW-1185">Reference proteome</keyword>
<proteinExistence type="inferred from homology"/>
<dbReference type="GO" id="GO:0005874">
    <property type="term" value="C:microtubule"/>
    <property type="evidence" value="ECO:0007669"/>
    <property type="project" value="TreeGrafter"/>
</dbReference>
<keyword evidence="3 5" id="KW-0547">Nucleotide-binding</keyword>
<dbReference type="PROSITE" id="PS51388">
    <property type="entry name" value="GED"/>
    <property type="match status" value="1"/>
</dbReference>
<dbReference type="GO" id="GO:0005886">
    <property type="term" value="C:plasma membrane"/>
    <property type="evidence" value="ECO:0007669"/>
    <property type="project" value="TreeGrafter"/>
</dbReference>
<dbReference type="SMART" id="SM00053">
    <property type="entry name" value="DYNc"/>
    <property type="match status" value="1"/>
</dbReference>
<evidence type="ECO:0000313" key="10">
    <source>
        <dbReference type="Proteomes" id="UP000261540"/>
    </source>
</evidence>
<dbReference type="GO" id="GO:0005525">
    <property type="term" value="F:GTP binding"/>
    <property type="evidence" value="ECO:0007669"/>
    <property type="project" value="UniProtKB-KW"/>
</dbReference>
<dbReference type="Gene3D" id="3.40.50.300">
    <property type="entry name" value="P-loop containing nucleotide triphosphate hydrolases"/>
    <property type="match status" value="1"/>
</dbReference>
<dbReference type="SMART" id="SM00302">
    <property type="entry name" value="GED"/>
    <property type="match status" value="1"/>
</dbReference>
<gene>
    <name evidence="9" type="primary">MX1</name>
</gene>
<keyword evidence="4 5" id="KW-0342">GTP-binding</keyword>
<name>A0A3B3SIS3_9TELE</name>
<reference evidence="9" key="2">
    <citation type="submission" date="2025-09" db="UniProtKB">
        <authorList>
            <consortium name="Ensembl"/>
        </authorList>
    </citation>
    <scope>IDENTIFICATION</scope>
</reference>
<dbReference type="CDD" id="cd08771">
    <property type="entry name" value="DLP_1"/>
    <property type="match status" value="1"/>
</dbReference>
<evidence type="ECO:0000313" key="9">
    <source>
        <dbReference type="Ensembl" id="ENSPKIP00000030649.1"/>
    </source>
</evidence>
<dbReference type="InterPro" id="IPR019762">
    <property type="entry name" value="Dynamin_GTPase_CS"/>
</dbReference>
<dbReference type="InterPro" id="IPR030381">
    <property type="entry name" value="G_DYNAMIN_dom"/>
</dbReference>